<dbReference type="RefSeq" id="WP_103301181.1">
    <property type="nucleotide sequence ID" value="NZ_CAJSZC010000008.1"/>
</dbReference>
<evidence type="ECO:0000313" key="2">
    <source>
        <dbReference type="EMBL" id="MBA0972785.1"/>
    </source>
</evidence>
<proteinExistence type="predicted"/>
<dbReference type="AlphaFoldDB" id="A0ABD4HND0"/>
<sequence>MVLDLTKNQPQEKKEMSFEKVERIGIIAKSNTGWTTELNRISYNGRDPVYDLRTWSPEGKMGKGMTLTDQTLENLLIVLKAHLEGITPDGESGQTEQEKESEISAHLPDNF</sequence>
<reference evidence="2 3" key="1">
    <citation type="submission" date="2020-06" db="EMBL/GenBank/DDBJ databases">
        <title>Crossreactivity between MHC class I-restricted antigens from cancer cells and an enterococcal bacteriophage.</title>
        <authorList>
            <person name="Fluckiger A."/>
            <person name="Daillere R."/>
            <person name="Sassi M."/>
            <person name="Cattoir V."/>
            <person name="Kroemer G."/>
            <person name="Zitvogel L."/>
        </authorList>
    </citation>
    <scope>NUCLEOTIDE SEQUENCE [LARGE SCALE GENOMIC DNA]</scope>
    <source>
        <strain evidence="2 3">EG4</strain>
    </source>
</reference>
<dbReference type="Proteomes" id="UP000571857">
    <property type="component" value="Unassembled WGS sequence"/>
</dbReference>
<evidence type="ECO:0008006" key="4">
    <source>
        <dbReference type="Google" id="ProtNLM"/>
    </source>
</evidence>
<comment type="caution">
    <text evidence="2">The sequence shown here is derived from an EMBL/GenBank/DDBJ whole genome shotgun (WGS) entry which is preliminary data.</text>
</comment>
<accession>A0ABD4HND0</accession>
<protein>
    <recommendedName>
        <fullName evidence="4">Transcriptional coactivator p15 (PC4) C-terminal domain-containing protein</fullName>
    </recommendedName>
</protein>
<gene>
    <name evidence="2" type="ORF">HWH42_09360</name>
</gene>
<evidence type="ECO:0000313" key="3">
    <source>
        <dbReference type="Proteomes" id="UP000571857"/>
    </source>
</evidence>
<dbReference type="Gene3D" id="2.30.31.70">
    <property type="match status" value="1"/>
</dbReference>
<name>A0ABD4HND0_ENTGA</name>
<feature type="region of interest" description="Disordered" evidence="1">
    <location>
        <begin position="86"/>
        <end position="111"/>
    </location>
</feature>
<dbReference type="EMBL" id="JABXJK010000048">
    <property type="protein sequence ID" value="MBA0972785.1"/>
    <property type="molecule type" value="Genomic_DNA"/>
</dbReference>
<evidence type="ECO:0000256" key="1">
    <source>
        <dbReference type="SAM" id="MobiDB-lite"/>
    </source>
</evidence>
<organism evidence="2 3">
    <name type="scientific">Enterococcus gallinarum</name>
    <dbReference type="NCBI Taxonomy" id="1353"/>
    <lineage>
        <taxon>Bacteria</taxon>
        <taxon>Bacillati</taxon>
        <taxon>Bacillota</taxon>
        <taxon>Bacilli</taxon>
        <taxon>Lactobacillales</taxon>
        <taxon>Enterococcaceae</taxon>
        <taxon>Enterococcus</taxon>
    </lineage>
</organism>